<reference evidence="2 3" key="1">
    <citation type="submission" date="2024-09" db="EMBL/GenBank/DDBJ databases">
        <authorList>
            <person name="Sun Q."/>
            <person name="Mori K."/>
        </authorList>
    </citation>
    <scope>NUCLEOTIDE SEQUENCE [LARGE SCALE GENOMIC DNA]</scope>
    <source>
        <strain evidence="2 3">JCM 3324</strain>
    </source>
</reference>
<feature type="transmembrane region" description="Helical" evidence="1">
    <location>
        <begin position="12"/>
        <end position="31"/>
    </location>
</feature>
<keyword evidence="1" id="KW-0472">Membrane</keyword>
<dbReference type="RefSeq" id="WP_379484618.1">
    <property type="nucleotide sequence ID" value="NZ_JBHMCF010000040.1"/>
</dbReference>
<keyword evidence="1" id="KW-1133">Transmembrane helix</keyword>
<gene>
    <name evidence="2" type="ORF">ACFFR3_36510</name>
</gene>
<comment type="caution">
    <text evidence="2">The sequence shown here is derived from an EMBL/GenBank/DDBJ whole genome shotgun (WGS) entry which is preliminary data.</text>
</comment>
<proteinExistence type="predicted"/>
<keyword evidence="1" id="KW-0812">Transmembrane</keyword>
<feature type="transmembrane region" description="Helical" evidence="1">
    <location>
        <begin position="69"/>
        <end position="88"/>
    </location>
</feature>
<evidence type="ECO:0000313" key="3">
    <source>
        <dbReference type="Proteomes" id="UP001589568"/>
    </source>
</evidence>
<sequence>MPMPVKVARNLIWIQATLALLSLILLFLALFTDSRSAVQDLLYAPIHLPALITGLLANKWHTRRPRLRLVTVAVQLVIPVLDVIEFLIDGTVTWVVSAPCTALIVTLLLLPSAKAWFSTSSWRVPAPG</sequence>
<keyword evidence="3" id="KW-1185">Reference proteome</keyword>
<name>A0ABV5NXH0_9ACTN</name>
<protein>
    <submittedName>
        <fullName evidence="2">Uncharacterized protein</fullName>
    </submittedName>
</protein>
<organism evidence="2 3">
    <name type="scientific">Nonomuraea salmonea</name>
    <dbReference type="NCBI Taxonomy" id="46181"/>
    <lineage>
        <taxon>Bacteria</taxon>
        <taxon>Bacillati</taxon>
        <taxon>Actinomycetota</taxon>
        <taxon>Actinomycetes</taxon>
        <taxon>Streptosporangiales</taxon>
        <taxon>Streptosporangiaceae</taxon>
        <taxon>Nonomuraea</taxon>
    </lineage>
</organism>
<evidence type="ECO:0000256" key="1">
    <source>
        <dbReference type="SAM" id="Phobius"/>
    </source>
</evidence>
<accession>A0ABV5NXH0</accession>
<feature type="transmembrane region" description="Helical" evidence="1">
    <location>
        <begin position="94"/>
        <end position="113"/>
    </location>
</feature>
<dbReference type="Proteomes" id="UP001589568">
    <property type="component" value="Unassembled WGS sequence"/>
</dbReference>
<dbReference type="EMBL" id="JBHMCF010000040">
    <property type="protein sequence ID" value="MFB9475025.1"/>
    <property type="molecule type" value="Genomic_DNA"/>
</dbReference>
<evidence type="ECO:0000313" key="2">
    <source>
        <dbReference type="EMBL" id="MFB9475025.1"/>
    </source>
</evidence>
<feature type="transmembrane region" description="Helical" evidence="1">
    <location>
        <begin position="37"/>
        <end position="57"/>
    </location>
</feature>